<accession>A0ABZ0HYH8</accession>
<proteinExistence type="predicted"/>
<dbReference type="RefSeq" id="WP_318655214.1">
    <property type="nucleotide sequence ID" value="NZ_CP136863.1"/>
</dbReference>
<protein>
    <submittedName>
        <fullName evidence="2">Uncharacterized protein</fullName>
    </submittedName>
</protein>
<evidence type="ECO:0000313" key="2">
    <source>
        <dbReference type="EMBL" id="WOJ91788.1"/>
    </source>
</evidence>
<reference evidence="2 3" key="1">
    <citation type="submission" date="2023-10" db="EMBL/GenBank/DDBJ databases">
        <title>Novel methanotroph of the genus Methylocapsa from a subarctic wetland.</title>
        <authorList>
            <person name="Belova S.E."/>
            <person name="Oshkin I.Y."/>
            <person name="Miroshnikov K."/>
            <person name="Dedysh S.N."/>
        </authorList>
    </citation>
    <scope>NUCLEOTIDE SEQUENCE [LARGE SCALE GENOMIC DNA]</scope>
    <source>
        <strain evidence="2 3">RX1</strain>
        <plasmid evidence="2 3">pRX1</plasmid>
    </source>
</reference>
<geneLocation type="plasmid" evidence="2 3">
    <name>pRX1</name>
</geneLocation>
<dbReference type="EMBL" id="CP136863">
    <property type="protein sequence ID" value="WOJ91788.1"/>
    <property type="molecule type" value="Genomic_DNA"/>
</dbReference>
<evidence type="ECO:0000256" key="1">
    <source>
        <dbReference type="SAM" id="MobiDB-lite"/>
    </source>
</evidence>
<gene>
    <name evidence="2" type="ORF">RZS28_18845</name>
</gene>
<sequence>MNMSATPGVIDDVIDRLEGGAAADLGLDAAPIRPKWSREGDDEIKARALRSQSQESMRKDLALPLSELERRRPNKQPPAAGIMSAVLKVGRRLGLRYLNRSGATKPRV</sequence>
<organism evidence="2 3">
    <name type="scientific">Methylocapsa polymorpha</name>
    <dbReference type="NCBI Taxonomy" id="3080828"/>
    <lineage>
        <taxon>Bacteria</taxon>
        <taxon>Pseudomonadati</taxon>
        <taxon>Pseudomonadota</taxon>
        <taxon>Alphaproteobacteria</taxon>
        <taxon>Hyphomicrobiales</taxon>
        <taxon>Beijerinckiaceae</taxon>
        <taxon>Methylocapsa</taxon>
    </lineage>
</organism>
<keyword evidence="3" id="KW-1185">Reference proteome</keyword>
<keyword evidence="2" id="KW-0614">Plasmid</keyword>
<feature type="region of interest" description="Disordered" evidence="1">
    <location>
        <begin position="63"/>
        <end position="82"/>
    </location>
</feature>
<name>A0ABZ0HYH8_9HYPH</name>
<dbReference type="Proteomes" id="UP001626536">
    <property type="component" value="Plasmid pRX1"/>
</dbReference>
<evidence type="ECO:0000313" key="3">
    <source>
        <dbReference type="Proteomes" id="UP001626536"/>
    </source>
</evidence>